<proteinExistence type="inferred from homology"/>
<keyword evidence="12" id="KW-1185">Reference proteome</keyword>
<dbReference type="GO" id="GO:0020037">
    <property type="term" value="F:heme binding"/>
    <property type="evidence" value="ECO:0007669"/>
    <property type="project" value="InterPro"/>
</dbReference>
<evidence type="ECO:0000256" key="3">
    <source>
        <dbReference type="ARBA" id="ARBA00022617"/>
    </source>
</evidence>
<evidence type="ECO:0000256" key="2">
    <source>
        <dbReference type="ARBA" id="ARBA00010617"/>
    </source>
</evidence>
<evidence type="ECO:0000256" key="5">
    <source>
        <dbReference type="ARBA" id="ARBA00023002"/>
    </source>
</evidence>
<keyword evidence="4 8" id="KW-0479">Metal-binding</keyword>
<dbReference type="Gene3D" id="1.10.630.10">
    <property type="entry name" value="Cytochrome P450"/>
    <property type="match status" value="1"/>
</dbReference>
<dbReference type="InterPro" id="IPR017972">
    <property type="entry name" value="Cyt_P450_CS"/>
</dbReference>
<reference evidence="12" key="1">
    <citation type="submission" date="2013-03" db="EMBL/GenBank/DDBJ databases">
        <title>The Genome Sequence of Anopheles epiroticus epiroticus2.</title>
        <authorList>
            <consortium name="The Broad Institute Genomics Platform"/>
            <person name="Neafsey D.E."/>
            <person name="Howell P."/>
            <person name="Walker B."/>
            <person name="Young S.K."/>
            <person name="Zeng Q."/>
            <person name="Gargeya S."/>
            <person name="Fitzgerald M."/>
            <person name="Haas B."/>
            <person name="Abouelleil A."/>
            <person name="Allen A.W."/>
            <person name="Alvarado L."/>
            <person name="Arachchi H.M."/>
            <person name="Berlin A.M."/>
            <person name="Chapman S.B."/>
            <person name="Gainer-Dewar J."/>
            <person name="Goldberg J."/>
            <person name="Griggs A."/>
            <person name="Gujja S."/>
            <person name="Hansen M."/>
            <person name="Howarth C."/>
            <person name="Imamovic A."/>
            <person name="Ireland A."/>
            <person name="Larimer J."/>
            <person name="McCowan C."/>
            <person name="Murphy C."/>
            <person name="Pearson M."/>
            <person name="Poon T.W."/>
            <person name="Priest M."/>
            <person name="Roberts A."/>
            <person name="Saif S."/>
            <person name="Shea T."/>
            <person name="Sisk P."/>
            <person name="Sykes S."/>
            <person name="Wortman J."/>
            <person name="Nusbaum C."/>
            <person name="Birren B."/>
        </authorList>
    </citation>
    <scope>NUCLEOTIDE SEQUENCE [LARGE SCALE GENOMIC DNA]</scope>
    <source>
        <strain evidence="12">Epiroticus2</strain>
    </source>
</reference>
<dbReference type="AlphaFoldDB" id="A0A182PZ35"/>
<dbReference type="PRINTS" id="PR00385">
    <property type="entry name" value="P450"/>
</dbReference>
<evidence type="ECO:0000256" key="6">
    <source>
        <dbReference type="ARBA" id="ARBA00023004"/>
    </source>
</evidence>
<dbReference type="PANTHER" id="PTHR24291:SF187">
    <property type="entry name" value="CYTOCHROME P450 4AE1-RELATED"/>
    <property type="match status" value="1"/>
</dbReference>
<dbReference type="SUPFAM" id="SSF48264">
    <property type="entry name" value="Cytochrome P450"/>
    <property type="match status" value="1"/>
</dbReference>
<dbReference type="PANTHER" id="PTHR24291">
    <property type="entry name" value="CYTOCHROME P450 FAMILY 4"/>
    <property type="match status" value="1"/>
</dbReference>
<feature type="signal peptide" evidence="10">
    <location>
        <begin position="1"/>
        <end position="16"/>
    </location>
</feature>
<dbReference type="InterPro" id="IPR050196">
    <property type="entry name" value="Cytochrome_P450_Monoox"/>
</dbReference>
<dbReference type="InterPro" id="IPR002401">
    <property type="entry name" value="Cyt_P450_E_grp-I"/>
</dbReference>
<dbReference type="GO" id="GO:0004497">
    <property type="term" value="F:monooxygenase activity"/>
    <property type="evidence" value="ECO:0007669"/>
    <property type="project" value="UniProtKB-KW"/>
</dbReference>
<dbReference type="InterPro" id="IPR036396">
    <property type="entry name" value="Cyt_P450_sf"/>
</dbReference>
<evidence type="ECO:0000256" key="7">
    <source>
        <dbReference type="ARBA" id="ARBA00023033"/>
    </source>
</evidence>
<feature type="chain" id="PRO_5008131935" evidence="10">
    <location>
        <begin position="17"/>
        <end position="501"/>
    </location>
</feature>
<keyword evidence="10" id="KW-0732">Signal</keyword>
<keyword evidence="3 8" id="KW-0349">Heme</keyword>
<feature type="binding site" description="axial binding residue" evidence="8">
    <location>
        <position position="446"/>
    </location>
    <ligand>
        <name>heme</name>
        <dbReference type="ChEBI" id="CHEBI:30413"/>
    </ligand>
    <ligandPart>
        <name>Fe</name>
        <dbReference type="ChEBI" id="CHEBI:18248"/>
    </ligandPart>
</feature>
<dbReference type="GO" id="GO:0016705">
    <property type="term" value="F:oxidoreductase activity, acting on paired donors, with incorporation or reduction of molecular oxygen"/>
    <property type="evidence" value="ECO:0007669"/>
    <property type="project" value="InterPro"/>
</dbReference>
<comment type="cofactor">
    <cofactor evidence="1 8">
        <name>heme</name>
        <dbReference type="ChEBI" id="CHEBI:30413"/>
    </cofactor>
</comment>
<protein>
    <submittedName>
        <fullName evidence="11">Uncharacterized protein</fullName>
    </submittedName>
</protein>
<name>A0A182PZ35_9DIPT</name>
<evidence type="ECO:0000313" key="12">
    <source>
        <dbReference type="Proteomes" id="UP000075885"/>
    </source>
</evidence>
<evidence type="ECO:0000256" key="4">
    <source>
        <dbReference type="ARBA" id="ARBA00022723"/>
    </source>
</evidence>
<dbReference type="EnsemblMetazoa" id="AEPI015103-RA">
    <property type="protein sequence ID" value="AEPI015103-PA"/>
    <property type="gene ID" value="AEPI015103"/>
</dbReference>
<dbReference type="InterPro" id="IPR001128">
    <property type="entry name" value="Cyt_P450"/>
</dbReference>
<evidence type="ECO:0000256" key="10">
    <source>
        <dbReference type="SAM" id="SignalP"/>
    </source>
</evidence>
<dbReference type="PROSITE" id="PS00086">
    <property type="entry name" value="CYTOCHROME_P450"/>
    <property type="match status" value="1"/>
</dbReference>
<keyword evidence="7 9" id="KW-0503">Monooxygenase</keyword>
<keyword evidence="5 9" id="KW-0560">Oxidoreductase</keyword>
<dbReference type="Proteomes" id="UP000075885">
    <property type="component" value="Unassembled WGS sequence"/>
</dbReference>
<evidence type="ECO:0000313" key="11">
    <source>
        <dbReference type="EnsemblMetazoa" id="AEPI015103-PA"/>
    </source>
</evidence>
<dbReference type="STRING" id="199890.A0A182PZ35"/>
<evidence type="ECO:0000256" key="1">
    <source>
        <dbReference type="ARBA" id="ARBA00001971"/>
    </source>
</evidence>
<dbReference type="CDD" id="cd20628">
    <property type="entry name" value="CYP4"/>
    <property type="match status" value="1"/>
</dbReference>
<comment type="similarity">
    <text evidence="2 9">Belongs to the cytochrome P450 family.</text>
</comment>
<keyword evidence="6 8" id="KW-0408">Iron</keyword>
<organism evidence="11 12">
    <name type="scientific">Anopheles epiroticus</name>
    <dbReference type="NCBI Taxonomy" id="199890"/>
    <lineage>
        <taxon>Eukaryota</taxon>
        <taxon>Metazoa</taxon>
        <taxon>Ecdysozoa</taxon>
        <taxon>Arthropoda</taxon>
        <taxon>Hexapoda</taxon>
        <taxon>Insecta</taxon>
        <taxon>Pterygota</taxon>
        <taxon>Neoptera</taxon>
        <taxon>Endopterygota</taxon>
        <taxon>Diptera</taxon>
        <taxon>Nematocera</taxon>
        <taxon>Culicoidea</taxon>
        <taxon>Culicidae</taxon>
        <taxon>Anophelinae</taxon>
        <taxon>Anopheles</taxon>
    </lineage>
</organism>
<dbReference type="Pfam" id="PF00067">
    <property type="entry name" value="p450"/>
    <property type="match status" value="1"/>
</dbReference>
<dbReference type="VEuPathDB" id="VectorBase:AEPI015103"/>
<sequence length="501" mass="57449">MFYWIAVLGVIAAVLAALDWKYKSYQHLPGPRRWPLIGNVVSFIGAGPVEIFDQLIAFTNTYGKVYKLDFFYDYTIIYSSPEAAEGILTSPAFTAKSQDYDKVSEWIGNGLLISRGQKWFTHRKVITPGFHFKILENFVPVFNRQAEAFCAKLENLTGASTEAVNIFPELKLLTLGIICETAMGVGMDEEKQSSQQAYYTQIVEELSSILYWRMFNVFVNFDAVFRLTRTSRRFKELVSKSWNFTLDMIEKRRKINELETSINERNEGETYGKRKRALLDTLLEARIDGKPLTDEEIREEVDTFTFAGHDTTASAMTFILYNVAKHPEIQERVYQEILSEIGADFCELSLNMLNNLHYMELVIKESLRLFPPVPVIARIATEDTELLSERITCGTSVAIDIYGMHHNDKYFPDAVRFDPDRFEGARDAQTFNPYTYIPFSAGSRNCIGQKFAQYELKSTLVKLLQRFQIRLQDAAYVPILKAEIVLKPAAGLPLKFIKRQI</sequence>
<evidence type="ECO:0000256" key="8">
    <source>
        <dbReference type="PIRSR" id="PIRSR602401-1"/>
    </source>
</evidence>
<dbReference type="GO" id="GO:0005506">
    <property type="term" value="F:iron ion binding"/>
    <property type="evidence" value="ECO:0007669"/>
    <property type="project" value="InterPro"/>
</dbReference>
<dbReference type="PRINTS" id="PR00463">
    <property type="entry name" value="EP450I"/>
</dbReference>
<accession>A0A182PZ35</accession>
<reference evidence="11" key="2">
    <citation type="submission" date="2020-05" db="UniProtKB">
        <authorList>
            <consortium name="EnsemblMetazoa"/>
        </authorList>
    </citation>
    <scope>IDENTIFICATION</scope>
    <source>
        <strain evidence="11">Epiroticus2</strain>
    </source>
</reference>
<evidence type="ECO:0000256" key="9">
    <source>
        <dbReference type="RuleBase" id="RU000461"/>
    </source>
</evidence>